<dbReference type="Proteomes" id="UP000252519">
    <property type="component" value="Unassembled WGS sequence"/>
</dbReference>
<feature type="compositionally biased region" description="Basic and acidic residues" evidence="1">
    <location>
        <begin position="393"/>
        <end position="404"/>
    </location>
</feature>
<dbReference type="Gene3D" id="2.40.70.10">
    <property type="entry name" value="Acid Proteases"/>
    <property type="match status" value="1"/>
</dbReference>
<dbReference type="AlphaFoldDB" id="A0A368GI18"/>
<feature type="region of interest" description="Disordered" evidence="1">
    <location>
        <begin position="393"/>
        <end position="462"/>
    </location>
</feature>
<feature type="region of interest" description="Disordered" evidence="1">
    <location>
        <begin position="266"/>
        <end position="379"/>
    </location>
</feature>
<reference evidence="2 3" key="1">
    <citation type="submission" date="2014-10" db="EMBL/GenBank/DDBJ databases">
        <title>Draft genome of the hookworm Ancylostoma caninum.</title>
        <authorList>
            <person name="Mitreva M."/>
        </authorList>
    </citation>
    <scope>NUCLEOTIDE SEQUENCE [LARGE SCALE GENOMIC DNA]</scope>
    <source>
        <strain evidence="2 3">Baltimore</strain>
    </source>
</reference>
<feature type="compositionally biased region" description="Basic residues" evidence="1">
    <location>
        <begin position="363"/>
        <end position="375"/>
    </location>
</feature>
<feature type="non-terminal residue" evidence="2">
    <location>
        <position position="1064"/>
    </location>
</feature>
<feature type="compositionally biased region" description="Basic and acidic residues" evidence="1">
    <location>
        <begin position="339"/>
        <end position="362"/>
    </location>
</feature>
<protein>
    <submittedName>
        <fullName evidence="2">Uncharacterized protein</fullName>
    </submittedName>
</protein>
<sequence>MTHLSKPAQRDALLDTSYITLSPVGVAVAYAYLRKKCLHIGNYLHQAIPVAHREPHPPRHREQPFNLEELIPAAFSHHAISLDWTTSKWHTLDKKKVVVCLPEGFENHAALFTRRHQVAYAYTGPLDFQESWFSGEISAIVLFSPTQSASAEDWYRVWRWLIRCVAHGTDLFCLPGPRDDANWEFGVDFLRDFIDETLVQRPSLKNRIHDLLPFPSERDADTPFNVIGIRRTNPRRVYTECAAKRFLNFTAQFYRPCIVLEEYRRTPRPPRPVRDEPPRQAGQNQQEAQGPPTSRPPQDEPPRRALPYWNRRHFRGTSRVYQNVYPVRQQRQDQQYRYGRPDFRGSNEGRAYPHPEMRDRSPPRHRARSPWRRPPYRGAFPSRCIMEEDRIQGLDSPLDGHGDDSPNDGAASPPPPQAQQEQEPMETVQQDPAPQPEEHRPAPVRRQVRPPPRHERVSREDRWASIVPPDDLVQVVTAIVDELLPVAPVRAASSANIPQDNILLMLKEVLKSQSIADVKKFDGKRPLTDFIRELDVKYPATVWSDVDRRNILLNHLEGSAKAYADNLPAEIRNGSFDGLAAELRKLNHTPCERLKARSEWRALRKFDNESISDFCCRLQRLAKQVFPHSCNDFEMGCKLYECLADWTDSYYMLSALDAPEGRIFEEVRRAALRLERTREATSSTASKPWKPRTGKAKAATQDSPVRQRGRPATDSAKQRQPLGAAGPLPEDSSSRHQHQRRQGLSRLQEGPSQTSKRQAPKAKPTTGIPSSKQEKGSLRSFSTHLESWCCSVGQAPAIAMTPAVGEPCHCDIRIFGMQAKALIDSGSVITIIPLGLLKKAKNQGIDLNKMVTMLDDSGKAQVYDASGNPMSFLMLIAASIEVKGGSSAKVQMHIHKSESNIILLGTNALNALGIQIRVEPCVKQSRSRRCKAKRKQKRASPPATQLVASATRRVVIPPFASADIELSAPATGTDHVFLSDDDRIASAVCRVTKGSATLSVVNKGPEPWVIQKGHPLGKWTRDQWYDPKTSDIPGDMLEIRRAALPSREEKLRLLIETLKHNKQS</sequence>
<evidence type="ECO:0000256" key="1">
    <source>
        <dbReference type="SAM" id="MobiDB-lite"/>
    </source>
</evidence>
<accession>A0A368GI18</accession>
<dbReference type="EMBL" id="JOJR01000140">
    <property type="protein sequence ID" value="RCN44013.1"/>
    <property type="molecule type" value="Genomic_DNA"/>
</dbReference>
<dbReference type="SUPFAM" id="SSF50630">
    <property type="entry name" value="Acid proteases"/>
    <property type="match status" value="1"/>
</dbReference>
<organism evidence="2 3">
    <name type="scientific">Ancylostoma caninum</name>
    <name type="common">Dog hookworm</name>
    <dbReference type="NCBI Taxonomy" id="29170"/>
    <lineage>
        <taxon>Eukaryota</taxon>
        <taxon>Metazoa</taxon>
        <taxon>Ecdysozoa</taxon>
        <taxon>Nematoda</taxon>
        <taxon>Chromadorea</taxon>
        <taxon>Rhabditida</taxon>
        <taxon>Rhabditina</taxon>
        <taxon>Rhabditomorpha</taxon>
        <taxon>Strongyloidea</taxon>
        <taxon>Ancylostomatidae</taxon>
        <taxon>Ancylostomatinae</taxon>
        <taxon>Ancylostoma</taxon>
    </lineage>
</organism>
<dbReference type="InterPro" id="IPR021109">
    <property type="entry name" value="Peptidase_aspartic_dom_sf"/>
</dbReference>
<evidence type="ECO:0000313" key="2">
    <source>
        <dbReference type="EMBL" id="RCN44013.1"/>
    </source>
</evidence>
<comment type="caution">
    <text evidence="2">The sequence shown here is derived from an EMBL/GenBank/DDBJ whole genome shotgun (WGS) entry which is preliminary data.</text>
</comment>
<dbReference type="OrthoDB" id="5874389at2759"/>
<keyword evidence="3" id="KW-1185">Reference proteome</keyword>
<evidence type="ECO:0000313" key="3">
    <source>
        <dbReference type="Proteomes" id="UP000252519"/>
    </source>
</evidence>
<feature type="region of interest" description="Disordered" evidence="1">
    <location>
        <begin position="676"/>
        <end position="777"/>
    </location>
</feature>
<feature type="compositionally biased region" description="Basic and acidic residues" evidence="1">
    <location>
        <begin position="452"/>
        <end position="462"/>
    </location>
</feature>
<dbReference type="STRING" id="29170.A0A368GI18"/>
<feature type="compositionally biased region" description="Low complexity" evidence="1">
    <location>
        <begin position="324"/>
        <end position="338"/>
    </location>
</feature>
<proteinExistence type="predicted"/>
<name>A0A368GI18_ANCCA</name>
<gene>
    <name evidence="2" type="ORF">ANCCAN_09958</name>
</gene>
<feature type="compositionally biased region" description="Polar residues" evidence="1">
    <location>
        <begin position="281"/>
        <end position="292"/>
    </location>
</feature>